<dbReference type="RefSeq" id="WP_381523720.1">
    <property type="nucleotide sequence ID" value="NZ_JBHULN010000008.1"/>
</dbReference>
<sequence length="257" mass="29142">MRSCFAFIVALTVLLTQPGQSQDCRPDPATRTRVVDATLAPYRYLCAIKVYRKRGSHPATAFLISPTVLVTAGHSISKRGSKIRRIDVMPFINGRPSDSSKIVFDRSEVSLFVDANYKGKRGQSEFDYGTIKLSTDTLFRIIGGHFIWKDNYQYLKDGESLPVHLAGYPCDQVEYEMYEQDGRIDRLQSQCITYNFYTRKRNSGSPVWVDVNGQAVVVGIHNTGYGKKCRPVRPPRHCSKGARINQKVYNNITSWMN</sequence>
<evidence type="ECO:0000259" key="7">
    <source>
        <dbReference type="Pfam" id="PF00089"/>
    </source>
</evidence>
<name>A0ABW5M6T7_9BACT</name>
<evidence type="ECO:0000256" key="6">
    <source>
        <dbReference type="RuleBase" id="RU004296"/>
    </source>
</evidence>
<reference evidence="9" key="1">
    <citation type="journal article" date="2019" name="Int. J. Syst. Evol. Microbiol.">
        <title>The Global Catalogue of Microorganisms (GCM) 10K type strain sequencing project: providing services to taxonomists for standard genome sequencing and annotation.</title>
        <authorList>
            <consortium name="The Broad Institute Genomics Platform"/>
            <consortium name="The Broad Institute Genome Sequencing Center for Infectious Disease"/>
            <person name="Wu L."/>
            <person name="Ma J."/>
        </authorList>
    </citation>
    <scope>NUCLEOTIDE SEQUENCE [LARGE SCALE GENOMIC DNA]</scope>
    <source>
        <strain evidence="9">KCTC 42805</strain>
    </source>
</reference>
<dbReference type="InterPro" id="IPR009003">
    <property type="entry name" value="Peptidase_S1_PA"/>
</dbReference>
<dbReference type="GO" id="GO:0016787">
    <property type="term" value="F:hydrolase activity"/>
    <property type="evidence" value="ECO:0007669"/>
    <property type="project" value="UniProtKB-KW"/>
</dbReference>
<comment type="similarity">
    <text evidence="1 6">Belongs to the peptidase S1B family.</text>
</comment>
<feature type="domain" description="Peptidase S1" evidence="7">
    <location>
        <begin position="46"/>
        <end position="236"/>
    </location>
</feature>
<dbReference type="SUPFAM" id="SSF50494">
    <property type="entry name" value="Trypsin-like serine proteases"/>
    <property type="match status" value="1"/>
</dbReference>
<protein>
    <recommendedName>
        <fullName evidence="6">Serine protease</fullName>
        <ecNumber evidence="6">3.4.21.-</ecNumber>
    </recommendedName>
</protein>
<dbReference type="EMBL" id="JBHULN010000008">
    <property type="protein sequence ID" value="MFD2571836.1"/>
    <property type="molecule type" value="Genomic_DNA"/>
</dbReference>
<dbReference type="InterPro" id="IPR008256">
    <property type="entry name" value="Peptidase_S1B"/>
</dbReference>
<keyword evidence="9" id="KW-1185">Reference proteome</keyword>
<dbReference type="Gene3D" id="2.40.10.10">
    <property type="entry name" value="Trypsin-like serine proteases"/>
    <property type="match status" value="2"/>
</dbReference>
<keyword evidence="2 6" id="KW-0645">Protease</keyword>
<accession>A0ABW5M6T7</accession>
<evidence type="ECO:0000256" key="2">
    <source>
        <dbReference type="ARBA" id="ARBA00022670"/>
    </source>
</evidence>
<dbReference type="PANTHER" id="PTHR15462">
    <property type="entry name" value="SERINE PROTEASE"/>
    <property type="match status" value="1"/>
</dbReference>
<dbReference type="PANTHER" id="PTHR15462:SF8">
    <property type="entry name" value="SERINE PROTEASE"/>
    <property type="match status" value="1"/>
</dbReference>
<evidence type="ECO:0000256" key="4">
    <source>
        <dbReference type="ARBA" id="ARBA00022801"/>
    </source>
</evidence>
<gene>
    <name evidence="8" type="ORF">ACFSUS_14425</name>
</gene>
<dbReference type="InterPro" id="IPR050966">
    <property type="entry name" value="Glutamyl_endopeptidase"/>
</dbReference>
<evidence type="ECO:0000256" key="5">
    <source>
        <dbReference type="ARBA" id="ARBA00022825"/>
    </source>
</evidence>
<evidence type="ECO:0000256" key="1">
    <source>
        <dbReference type="ARBA" id="ARBA00008764"/>
    </source>
</evidence>
<evidence type="ECO:0000256" key="3">
    <source>
        <dbReference type="ARBA" id="ARBA00022729"/>
    </source>
</evidence>
<keyword evidence="3" id="KW-0732">Signal</keyword>
<dbReference type="Pfam" id="PF00089">
    <property type="entry name" value="Trypsin"/>
    <property type="match status" value="1"/>
</dbReference>
<dbReference type="Proteomes" id="UP001597469">
    <property type="component" value="Unassembled WGS sequence"/>
</dbReference>
<keyword evidence="5 6" id="KW-0720">Serine protease</keyword>
<keyword evidence="4 6" id="KW-0378">Hydrolase</keyword>
<organism evidence="8 9">
    <name type="scientific">Spirosoma soli</name>
    <dbReference type="NCBI Taxonomy" id="1770529"/>
    <lineage>
        <taxon>Bacteria</taxon>
        <taxon>Pseudomonadati</taxon>
        <taxon>Bacteroidota</taxon>
        <taxon>Cytophagia</taxon>
        <taxon>Cytophagales</taxon>
        <taxon>Cytophagaceae</taxon>
        <taxon>Spirosoma</taxon>
    </lineage>
</organism>
<dbReference type="PRINTS" id="PR00839">
    <property type="entry name" value="V8PROTEASE"/>
</dbReference>
<evidence type="ECO:0000313" key="9">
    <source>
        <dbReference type="Proteomes" id="UP001597469"/>
    </source>
</evidence>
<proteinExistence type="inferred from homology"/>
<evidence type="ECO:0000313" key="8">
    <source>
        <dbReference type="EMBL" id="MFD2571836.1"/>
    </source>
</evidence>
<comment type="caution">
    <text evidence="8">The sequence shown here is derived from an EMBL/GenBank/DDBJ whole genome shotgun (WGS) entry which is preliminary data.</text>
</comment>
<dbReference type="EC" id="3.4.21.-" evidence="6"/>
<dbReference type="InterPro" id="IPR001254">
    <property type="entry name" value="Trypsin_dom"/>
</dbReference>
<dbReference type="InterPro" id="IPR043504">
    <property type="entry name" value="Peptidase_S1_PA_chymotrypsin"/>
</dbReference>